<dbReference type="GO" id="GO:0016020">
    <property type="term" value="C:membrane"/>
    <property type="evidence" value="ECO:0007669"/>
    <property type="project" value="UniProtKB-SubCell"/>
</dbReference>
<organism evidence="8 9">
    <name type="scientific">Claviceps pusilla</name>
    <dbReference type="NCBI Taxonomy" id="123648"/>
    <lineage>
        <taxon>Eukaryota</taxon>
        <taxon>Fungi</taxon>
        <taxon>Dikarya</taxon>
        <taxon>Ascomycota</taxon>
        <taxon>Pezizomycotina</taxon>
        <taxon>Sordariomycetes</taxon>
        <taxon>Hypocreomycetidae</taxon>
        <taxon>Hypocreales</taxon>
        <taxon>Clavicipitaceae</taxon>
        <taxon>Claviceps</taxon>
    </lineage>
</organism>
<evidence type="ECO:0000256" key="5">
    <source>
        <dbReference type="ARBA" id="ARBA00038359"/>
    </source>
</evidence>
<evidence type="ECO:0000259" key="7">
    <source>
        <dbReference type="Pfam" id="PF20684"/>
    </source>
</evidence>
<name>A0A9P7NGB6_9HYPO</name>
<dbReference type="Pfam" id="PF20684">
    <property type="entry name" value="Fung_rhodopsin"/>
    <property type="match status" value="1"/>
</dbReference>
<feature type="transmembrane region" description="Helical" evidence="6">
    <location>
        <begin position="65"/>
        <end position="87"/>
    </location>
</feature>
<proteinExistence type="inferred from homology"/>
<dbReference type="AlphaFoldDB" id="A0A9P7NGB6"/>
<evidence type="ECO:0000313" key="8">
    <source>
        <dbReference type="EMBL" id="KAG6017688.1"/>
    </source>
</evidence>
<accession>A0A9P7NGB6</accession>
<dbReference type="PANTHER" id="PTHR33048:SF151">
    <property type="entry name" value="INTEGRAL MEMBRANE PROTEIN"/>
    <property type="match status" value="1"/>
</dbReference>
<feature type="transmembrane region" description="Helical" evidence="6">
    <location>
        <begin position="12"/>
        <end position="28"/>
    </location>
</feature>
<dbReference type="InterPro" id="IPR049326">
    <property type="entry name" value="Rhodopsin_dom_fungi"/>
</dbReference>
<evidence type="ECO:0000256" key="2">
    <source>
        <dbReference type="ARBA" id="ARBA00022692"/>
    </source>
</evidence>
<dbReference type="Proteomes" id="UP000748025">
    <property type="component" value="Unassembled WGS sequence"/>
</dbReference>
<comment type="caution">
    <text evidence="8">The sequence shown here is derived from an EMBL/GenBank/DDBJ whole genome shotgun (WGS) entry which is preliminary data.</text>
</comment>
<protein>
    <recommendedName>
        <fullName evidence="7">Rhodopsin domain-containing protein</fullName>
    </recommendedName>
</protein>
<reference evidence="8" key="1">
    <citation type="journal article" date="2020" name="bioRxiv">
        <title>Whole genome comparisons of ergot fungi reveals the divergence and evolution of species within the genus Claviceps are the result of varying mechanisms driving genome evolution and host range expansion.</title>
        <authorList>
            <person name="Wyka S.A."/>
            <person name="Mondo S.J."/>
            <person name="Liu M."/>
            <person name="Dettman J."/>
            <person name="Nalam V."/>
            <person name="Broders K.D."/>
        </authorList>
    </citation>
    <scope>NUCLEOTIDE SEQUENCE</scope>
    <source>
        <strain evidence="8">CCC 602</strain>
    </source>
</reference>
<dbReference type="OrthoDB" id="3934549at2759"/>
<sequence length="214" mass="23538">MSKWLVVAEVPYAWNLGLTKLSLLLMYYRIFRHEYFKKMAWVVGVFVWVWKLWYPGIAGHCIDQVGTWISNAGSTILTDLVILIMPIPQIWKLQLRMAEKIGLTLAFSLGSLREANAPPTVGGTGGSKDGYRSGSATLSSFTSRTDDDAMDNAAENPLCGLRDSAESGSVVSHHVGLRAITTDNASGPTLRIDTLGYGHSTTSYTVTTCHYRVF</sequence>
<feature type="domain" description="Rhodopsin" evidence="7">
    <location>
        <begin position="51"/>
        <end position="112"/>
    </location>
</feature>
<keyword evidence="3 6" id="KW-1133">Transmembrane helix</keyword>
<keyword evidence="2 6" id="KW-0812">Transmembrane</keyword>
<gene>
    <name evidence="8" type="ORF">E4U43_000510</name>
</gene>
<dbReference type="EMBL" id="SRPW01000115">
    <property type="protein sequence ID" value="KAG6017688.1"/>
    <property type="molecule type" value="Genomic_DNA"/>
</dbReference>
<keyword evidence="4 6" id="KW-0472">Membrane</keyword>
<dbReference type="InterPro" id="IPR052337">
    <property type="entry name" value="SAT4-like"/>
</dbReference>
<evidence type="ECO:0000256" key="6">
    <source>
        <dbReference type="SAM" id="Phobius"/>
    </source>
</evidence>
<comment type="subcellular location">
    <subcellularLocation>
        <location evidence="1">Membrane</location>
        <topology evidence="1">Multi-pass membrane protein</topology>
    </subcellularLocation>
</comment>
<evidence type="ECO:0000256" key="1">
    <source>
        <dbReference type="ARBA" id="ARBA00004141"/>
    </source>
</evidence>
<feature type="transmembrane region" description="Helical" evidence="6">
    <location>
        <begin position="35"/>
        <end position="53"/>
    </location>
</feature>
<evidence type="ECO:0000256" key="4">
    <source>
        <dbReference type="ARBA" id="ARBA00023136"/>
    </source>
</evidence>
<keyword evidence="9" id="KW-1185">Reference proteome</keyword>
<dbReference type="PANTHER" id="PTHR33048">
    <property type="entry name" value="PTH11-LIKE INTEGRAL MEMBRANE PROTEIN (AFU_ORTHOLOGUE AFUA_5G11245)"/>
    <property type="match status" value="1"/>
</dbReference>
<evidence type="ECO:0000313" key="9">
    <source>
        <dbReference type="Proteomes" id="UP000748025"/>
    </source>
</evidence>
<comment type="similarity">
    <text evidence="5">Belongs to the SAT4 family.</text>
</comment>
<evidence type="ECO:0000256" key="3">
    <source>
        <dbReference type="ARBA" id="ARBA00022989"/>
    </source>
</evidence>